<evidence type="ECO:0000313" key="2">
    <source>
        <dbReference type="Proteomes" id="UP000504618"/>
    </source>
</evidence>
<sequence>MKILMHHFTELDKKYELLKTRFWLTQRNFKALTDKYMSVKDKKDKLKKKQMFYQMHRETPRSAYRGVETPSSISVPTSESGYSMESLGSTNKMCAFIFESTDVMNILTPMGTID</sequence>
<keyword evidence="2" id="KW-1185">Reference proteome</keyword>
<gene>
    <name evidence="3" type="primary">LOC112464895</name>
</gene>
<feature type="compositionally biased region" description="Polar residues" evidence="1">
    <location>
        <begin position="69"/>
        <end position="82"/>
    </location>
</feature>
<evidence type="ECO:0000256" key="1">
    <source>
        <dbReference type="SAM" id="MobiDB-lite"/>
    </source>
</evidence>
<dbReference type="Proteomes" id="UP000504618">
    <property type="component" value="Unplaced"/>
</dbReference>
<dbReference type="GeneID" id="112464895"/>
<reference evidence="3" key="1">
    <citation type="submission" date="2025-08" db="UniProtKB">
        <authorList>
            <consortium name="RefSeq"/>
        </authorList>
    </citation>
    <scope>IDENTIFICATION</scope>
    <source>
        <tissue evidence="3">Whole body</tissue>
    </source>
</reference>
<feature type="region of interest" description="Disordered" evidence="1">
    <location>
        <begin position="62"/>
        <end position="82"/>
    </location>
</feature>
<protein>
    <submittedName>
        <fullName evidence="3">Uncharacterized protein LOC112464895</fullName>
    </submittedName>
</protein>
<accession>A0A6J1R1D3</accession>
<evidence type="ECO:0000313" key="3">
    <source>
        <dbReference type="RefSeq" id="XP_024887938.1"/>
    </source>
</evidence>
<dbReference type="OrthoDB" id="2535391at2759"/>
<dbReference type="RefSeq" id="XP_024887938.1">
    <property type="nucleotide sequence ID" value="XM_025032170.1"/>
</dbReference>
<proteinExistence type="predicted"/>
<organism evidence="2 3">
    <name type="scientific">Temnothorax curvispinosus</name>
    <dbReference type="NCBI Taxonomy" id="300111"/>
    <lineage>
        <taxon>Eukaryota</taxon>
        <taxon>Metazoa</taxon>
        <taxon>Ecdysozoa</taxon>
        <taxon>Arthropoda</taxon>
        <taxon>Hexapoda</taxon>
        <taxon>Insecta</taxon>
        <taxon>Pterygota</taxon>
        <taxon>Neoptera</taxon>
        <taxon>Endopterygota</taxon>
        <taxon>Hymenoptera</taxon>
        <taxon>Apocrita</taxon>
        <taxon>Aculeata</taxon>
        <taxon>Formicoidea</taxon>
        <taxon>Formicidae</taxon>
        <taxon>Myrmicinae</taxon>
        <taxon>Temnothorax</taxon>
    </lineage>
</organism>
<dbReference type="AlphaFoldDB" id="A0A6J1R1D3"/>
<name>A0A6J1R1D3_9HYME</name>